<protein>
    <submittedName>
        <fullName evidence="2">Uncharacterized protein</fullName>
    </submittedName>
</protein>
<gene>
    <name evidence="2" type="ORF">GCM10009759_64800</name>
</gene>
<reference evidence="2 3" key="1">
    <citation type="journal article" date="2019" name="Int. J. Syst. Evol. Microbiol.">
        <title>The Global Catalogue of Microorganisms (GCM) 10K type strain sequencing project: providing services to taxonomists for standard genome sequencing and annotation.</title>
        <authorList>
            <consortium name="The Broad Institute Genomics Platform"/>
            <consortium name="The Broad Institute Genome Sequencing Center for Infectious Disease"/>
            <person name="Wu L."/>
            <person name="Ma J."/>
        </authorList>
    </citation>
    <scope>NUCLEOTIDE SEQUENCE [LARGE SCALE GENOMIC DNA]</scope>
    <source>
        <strain evidence="2 3">JCM 14559</strain>
    </source>
</reference>
<evidence type="ECO:0000256" key="1">
    <source>
        <dbReference type="SAM" id="MobiDB-lite"/>
    </source>
</evidence>
<proteinExistence type="predicted"/>
<organism evidence="2 3">
    <name type="scientific">Kitasatospora saccharophila</name>
    <dbReference type="NCBI Taxonomy" id="407973"/>
    <lineage>
        <taxon>Bacteria</taxon>
        <taxon>Bacillati</taxon>
        <taxon>Actinomycetota</taxon>
        <taxon>Actinomycetes</taxon>
        <taxon>Kitasatosporales</taxon>
        <taxon>Streptomycetaceae</taxon>
        <taxon>Kitasatospora</taxon>
    </lineage>
</organism>
<sequence>MAGVAATRVSPGADSATTPTRWGGRAEESYPDIARSLSSEEVVPDVFRDRRGTTSLDRRNLDSRPPPAERGER</sequence>
<feature type="region of interest" description="Disordered" evidence="1">
    <location>
        <begin position="1"/>
        <end position="29"/>
    </location>
</feature>
<evidence type="ECO:0000313" key="3">
    <source>
        <dbReference type="Proteomes" id="UP001500897"/>
    </source>
</evidence>
<feature type="compositionally biased region" description="Basic and acidic residues" evidence="1">
    <location>
        <begin position="46"/>
        <end position="73"/>
    </location>
</feature>
<dbReference type="Proteomes" id="UP001500897">
    <property type="component" value="Unassembled WGS sequence"/>
</dbReference>
<evidence type="ECO:0000313" key="2">
    <source>
        <dbReference type="EMBL" id="GAA2117946.1"/>
    </source>
</evidence>
<name>A0ABN2XW59_9ACTN</name>
<keyword evidence="3" id="KW-1185">Reference proteome</keyword>
<feature type="region of interest" description="Disordered" evidence="1">
    <location>
        <begin position="44"/>
        <end position="73"/>
    </location>
</feature>
<comment type="caution">
    <text evidence="2">The sequence shown here is derived from an EMBL/GenBank/DDBJ whole genome shotgun (WGS) entry which is preliminary data.</text>
</comment>
<dbReference type="EMBL" id="BAAANS010000060">
    <property type="protein sequence ID" value="GAA2117946.1"/>
    <property type="molecule type" value="Genomic_DNA"/>
</dbReference>
<accession>A0ABN2XW59</accession>